<accession>A0ABN8NK09</accession>
<protein>
    <recommendedName>
        <fullName evidence="3">FHA domain-containing protein</fullName>
    </recommendedName>
</protein>
<comment type="caution">
    <text evidence="1">The sequence shown here is derived from an EMBL/GenBank/DDBJ whole genome shotgun (WGS) entry which is preliminary data.</text>
</comment>
<dbReference type="Proteomes" id="UP001159405">
    <property type="component" value="Unassembled WGS sequence"/>
</dbReference>
<organism evidence="1 2">
    <name type="scientific">Porites lobata</name>
    <dbReference type="NCBI Taxonomy" id="104759"/>
    <lineage>
        <taxon>Eukaryota</taxon>
        <taxon>Metazoa</taxon>
        <taxon>Cnidaria</taxon>
        <taxon>Anthozoa</taxon>
        <taxon>Hexacorallia</taxon>
        <taxon>Scleractinia</taxon>
        <taxon>Fungiina</taxon>
        <taxon>Poritidae</taxon>
        <taxon>Porites</taxon>
    </lineage>
</organism>
<name>A0ABN8NK09_9CNID</name>
<evidence type="ECO:0008006" key="3">
    <source>
        <dbReference type="Google" id="ProtNLM"/>
    </source>
</evidence>
<evidence type="ECO:0000313" key="2">
    <source>
        <dbReference type="Proteomes" id="UP001159405"/>
    </source>
</evidence>
<dbReference type="EMBL" id="CALNXK010000021">
    <property type="protein sequence ID" value="CAH3108653.1"/>
    <property type="molecule type" value="Genomic_DNA"/>
</dbReference>
<proteinExistence type="predicted"/>
<keyword evidence="2" id="KW-1185">Reference proteome</keyword>
<reference evidence="1 2" key="1">
    <citation type="submission" date="2022-05" db="EMBL/GenBank/DDBJ databases">
        <authorList>
            <consortium name="Genoscope - CEA"/>
            <person name="William W."/>
        </authorList>
    </citation>
    <scope>NUCLEOTIDE SEQUENCE [LARGE SCALE GENOMIC DNA]</scope>
</reference>
<sequence length="132" mass="15500">MFMNCYILNNAIVQEHRWVKIKRLFCVVSALEIIGNGRRDEEKVLLDKMSTSHLQIYYTKERHRRKHLQVVLFVSGIPIDIIHHQKTSFTTSGHHLPSEDIIHYQQTSFTVTRHQSSSLDIIHYPQTSFTIA</sequence>
<evidence type="ECO:0000313" key="1">
    <source>
        <dbReference type="EMBL" id="CAH3108653.1"/>
    </source>
</evidence>
<gene>
    <name evidence="1" type="ORF">PLOB_00017789</name>
</gene>